<comment type="caution">
    <text evidence="1">The sequence shown here is derived from an EMBL/GenBank/DDBJ whole genome shotgun (WGS) entry which is preliminary data.</text>
</comment>
<dbReference type="EMBL" id="ANNX02000020">
    <property type="protein sequence ID" value="KYC42265.1"/>
    <property type="molecule type" value="Genomic_DNA"/>
</dbReference>
<reference evidence="1 2" key="1">
    <citation type="journal article" date="2013" name="Genome Biol. Evol.">
        <title>Genomes of Stigonematalean cyanobacteria (subsection V) and the evolution of oxygenic photosynthesis from prokaryotes to plastids.</title>
        <authorList>
            <person name="Dagan T."/>
            <person name="Roettger M."/>
            <person name="Stucken K."/>
            <person name="Landan G."/>
            <person name="Koch R."/>
            <person name="Major P."/>
            <person name="Gould S.B."/>
            <person name="Goremykin V.V."/>
            <person name="Rippka R."/>
            <person name="Tandeau de Marsac N."/>
            <person name="Gugger M."/>
            <person name="Lockhart P.J."/>
            <person name="Allen J.F."/>
            <person name="Brune I."/>
            <person name="Maus I."/>
            <person name="Puhler A."/>
            <person name="Martin W.F."/>
        </authorList>
    </citation>
    <scope>NUCLEOTIDE SEQUENCE [LARGE SCALE GENOMIC DNA]</scope>
    <source>
        <strain evidence="1 2">PCC 7110</strain>
    </source>
</reference>
<evidence type="ECO:0000313" key="1">
    <source>
        <dbReference type="EMBL" id="KYC42265.1"/>
    </source>
</evidence>
<dbReference type="InterPro" id="IPR014951">
    <property type="entry name" value="DUF1822"/>
</dbReference>
<accession>A0A139XC61</accession>
<gene>
    <name evidence="1" type="ORF">WA1_20005</name>
</gene>
<dbReference type="Pfam" id="PF08852">
    <property type="entry name" value="DUF1822"/>
    <property type="match status" value="1"/>
</dbReference>
<keyword evidence="2" id="KW-1185">Reference proteome</keyword>
<name>A0A139XC61_9CYAN</name>
<organism evidence="1 2">
    <name type="scientific">Scytonema hofmannii PCC 7110</name>
    <dbReference type="NCBI Taxonomy" id="128403"/>
    <lineage>
        <taxon>Bacteria</taxon>
        <taxon>Bacillati</taxon>
        <taxon>Cyanobacteriota</taxon>
        <taxon>Cyanophyceae</taxon>
        <taxon>Nostocales</taxon>
        <taxon>Scytonemataceae</taxon>
        <taxon>Scytonema</taxon>
    </lineage>
</organism>
<dbReference type="Proteomes" id="UP000076925">
    <property type="component" value="Unassembled WGS sequence"/>
</dbReference>
<proteinExistence type="predicted"/>
<protein>
    <recommendedName>
        <fullName evidence="3">DUF1822 domain-containing protein</fullName>
    </recommendedName>
</protein>
<evidence type="ECO:0008006" key="3">
    <source>
        <dbReference type="Google" id="ProtNLM"/>
    </source>
</evidence>
<dbReference type="STRING" id="128403.WA1_20005"/>
<dbReference type="AlphaFoldDB" id="A0A139XC61"/>
<sequence length="425" mass="48670">MILRRGKMLSLSDFVNIDTKHIWLPLETAKQEEAWRLSQHHSNAIAIYNAYLNRVCLSHLLNWFQEWLREESTLQPEVFPSEENLPSLLEIVHGTAIKVGETRIVLVPTETLDIEELRVPQEWVDIHSWAADYYVSVQVNLDGDDGDSWMRVGGFVTHHQLKNQGTYNQSDRTYSLPIEQLSENFTLLFATLGLRLQAEIPSEVTLSAAEAQNLLRKLSHTSIYSPRLLDIPFEHWAALISHEQWRQQLYNQRLGKEQNTVTTTESTAIIRTESPLMQVNLSQWFQKVFAAGWQPINEVLNPHIGNLALDFRSSSTNKKLNVHGVKLIDLGMQLGGKSLALMLALSQEEEEKIGILVQVHPTGNEKYLPPNLKLILLESERVLQEVPSRSRDCYIQLNYFKGLRGTKFAVQLTLGNFTMTEYFSI</sequence>
<evidence type="ECO:0000313" key="2">
    <source>
        <dbReference type="Proteomes" id="UP000076925"/>
    </source>
</evidence>